<protein>
    <submittedName>
        <fullName evidence="5">ABC transporter ATP-binding protein</fullName>
    </submittedName>
</protein>
<dbReference type="GO" id="GO:0005524">
    <property type="term" value="F:ATP binding"/>
    <property type="evidence" value="ECO:0007669"/>
    <property type="project" value="UniProtKB-KW"/>
</dbReference>
<sequence>MDNNEEVLMLVFKNLHIGFSKIKHKKESLLFSSDELLFNPGEFVAVIGPNGSGKTTLFNTILGEQEPLSGAISIDRQNWKDLSRMDKAKHLSFVPSKFGGVEHLTVYNLVAMGRAPYTNMLNKLTEKDQAVVKKVLNQLGLSDFTNKNTVTLSDGERQIAMIGKALAQEAKIMILDEPTAFLDYNNRRKVLQLLKDIAVKNNQLIFISSHDLELCFEYCSRVIAIDAESQMLLDFKTPFNKEEIVKKVFK</sequence>
<dbReference type="SUPFAM" id="SSF52540">
    <property type="entry name" value="P-loop containing nucleoside triphosphate hydrolases"/>
    <property type="match status" value="1"/>
</dbReference>
<evidence type="ECO:0000256" key="3">
    <source>
        <dbReference type="ARBA" id="ARBA00022840"/>
    </source>
</evidence>
<dbReference type="PANTHER" id="PTHR42734:SF19">
    <property type="entry name" value="IRON COMPOUNDS ABC TRANSPORTER, ATP-BINDING PROTEIN"/>
    <property type="match status" value="1"/>
</dbReference>
<dbReference type="InterPro" id="IPR027417">
    <property type="entry name" value="P-loop_NTPase"/>
</dbReference>
<reference evidence="5 6" key="1">
    <citation type="submission" date="2018-05" db="EMBL/GenBank/DDBJ databases">
        <title>Brumimicrobium oceani sp. nov., isolated from coastal sediment.</title>
        <authorList>
            <person name="Kou Y."/>
        </authorList>
    </citation>
    <scope>NUCLEOTIDE SEQUENCE [LARGE SCALE GENOMIC DNA]</scope>
    <source>
        <strain evidence="5 6">C305</strain>
    </source>
</reference>
<keyword evidence="2" id="KW-0547">Nucleotide-binding</keyword>
<keyword evidence="1" id="KW-0813">Transport</keyword>
<reference evidence="5 6" key="2">
    <citation type="submission" date="2018-05" db="EMBL/GenBank/DDBJ databases">
        <authorList>
            <person name="Lanie J.A."/>
            <person name="Ng W.-L."/>
            <person name="Kazmierczak K.M."/>
            <person name="Andrzejewski T.M."/>
            <person name="Davidsen T.M."/>
            <person name="Wayne K.J."/>
            <person name="Tettelin H."/>
            <person name="Glass J.I."/>
            <person name="Rusch D."/>
            <person name="Podicherti R."/>
            <person name="Tsui H.-C.T."/>
            <person name="Winkler M.E."/>
        </authorList>
    </citation>
    <scope>NUCLEOTIDE SEQUENCE [LARGE SCALE GENOMIC DNA]</scope>
    <source>
        <strain evidence="5 6">C305</strain>
    </source>
</reference>
<dbReference type="AlphaFoldDB" id="A0A2U2XC86"/>
<accession>A0A2U2XC86</accession>
<proteinExistence type="predicted"/>
<dbReference type="SMART" id="SM00382">
    <property type="entry name" value="AAA"/>
    <property type="match status" value="1"/>
</dbReference>
<evidence type="ECO:0000256" key="1">
    <source>
        <dbReference type="ARBA" id="ARBA00022448"/>
    </source>
</evidence>
<dbReference type="InterPro" id="IPR050153">
    <property type="entry name" value="Metal_Ion_Import_ABC"/>
</dbReference>
<dbReference type="InterPro" id="IPR003439">
    <property type="entry name" value="ABC_transporter-like_ATP-bd"/>
</dbReference>
<dbReference type="Pfam" id="PF00005">
    <property type="entry name" value="ABC_tran"/>
    <property type="match status" value="1"/>
</dbReference>
<dbReference type="GO" id="GO:0016887">
    <property type="term" value="F:ATP hydrolysis activity"/>
    <property type="evidence" value="ECO:0007669"/>
    <property type="project" value="InterPro"/>
</dbReference>
<organism evidence="5 6">
    <name type="scientific">Brumimicrobium oceani</name>
    <dbReference type="NCBI Taxonomy" id="2100725"/>
    <lineage>
        <taxon>Bacteria</taxon>
        <taxon>Pseudomonadati</taxon>
        <taxon>Bacteroidota</taxon>
        <taxon>Flavobacteriia</taxon>
        <taxon>Flavobacteriales</taxon>
        <taxon>Crocinitomicaceae</taxon>
        <taxon>Brumimicrobium</taxon>
    </lineage>
</organism>
<keyword evidence="3 5" id="KW-0067">ATP-binding</keyword>
<dbReference type="CDD" id="cd03214">
    <property type="entry name" value="ABC_Iron-Siderophores_B12_Hemin"/>
    <property type="match status" value="1"/>
</dbReference>
<comment type="caution">
    <text evidence="5">The sequence shown here is derived from an EMBL/GenBank/DDBJ whole genome shotgun (WGS) entry which is preliminary data.</text>
</comment>
<dbReference type="InterPro" id="IPR003593">
    <property type="entry name" value="AAA+_ATPase"/>
</dbReference>
<dbReference type="PANTHER" id="PTHR42734">
    <property type="entry name" value="METAL TRANSPORT SYSTEM ATP-BINDING PROTEIN TM_0124-RELATED"/>
    <property type="match status" value="1"/>
</dbReference>
<evidence type="ECO:0000259" key="4">
    <source>
        <dbReference type="PROSITE" id="PS50893"/>
    </source>
</evidence>
<feature type="domain" description="ABC transporter" evidence="4">
    <location>
        <begin position="12"/>
        <end position="247"/>
    </location>
</feature>
<dbReference type="EMBL" id="QFRJ01000006">
    <property type="protein sequence ID" value="PWH85373.1"/>
    <property type="molecule type" value="Genomic_DNA"/>
</dbReference>
<name>A0A2U2XC86_9FLAO</name>
<dbReference type="PROSITE" id="PS50893">
    <property type="entry name" value="ABC_TRANSPORTER_2"/>
    <property type="match status" value="1"/>
</dbReference>
<keyword evidence="6" id="KW-1185">Reference proteome</keyword>
<dbReference type="Gene3D" id="3.40.50.300">
    <property type="entry name" value="P-loop containing nucleotide triphosphate hydrolases"/>
    <property type="match status" value="1"/>
</dbReference>
<evidence type="ECO:0000313" key="5">
    <source>
        <dbReference type="EMBL" id="PWH85373.1"/>
    </source>
</evidence>
<dbReference type="Proteomes" id="UP000245370">
    <property type="component" value="Unassembled WGS sequence"/>
</dbReference>
<evidence type="ECO:0000256" key="2">
    <source>
        <dbReference type="ARBA" id="ARBA00022741"/>
    </source>
</evidence>
<gene>
    <name evidence="5" type="ORF">DIT68_08910</name>
</gene>
<evidence type="ECO:0000313" key="6">
    <source>
        <dbReference type="Proteomes" id="UP000245370"/>
    </source>
</evidence>